<dbReference type="Proteomes" id="UP000287033">
    <property type="component" value="Unassembled WGS sequence"/>
</dbReference>
<gene>
    <name evidence="2" type="ORF">chiPu_0033645</name>
</gene>
<dbReference type="AlphaFoldDB" id="A0A401U2Y0"/>
<evidence type="ECO:0000313" key="3">
    <source>
        <dbReference type="Proteomes" id="UP000287033"/>
    </source>
</evidence>
<reference evidence="2 3" key="1">
    <citation type="journal article" date="2018" name="Nat. Ecol. Evol.">
        <title>Shark genomes provide insights into elasmobranch evolution and the origin of vertebrates.</title>
        <authorList>
            <person name="Hara Y"/>
            <person name="Yamaguchi K"/>
            <person name="Onimaru K"/>
            <person name="Kadota M"/>
            <person name="Koyanagi M"/>
            <person name="Keeley SD"/>
            <person name="Tatsumi K"/>
            <person name="Tanaka K"/>
            <person name="Motone F"/>
            <person name="Kageyama Y"/>
            <person name="Nozu R"/>
            <person name="Adachi N"/>
            <person name="Nishimura O"/>
            <person name="Nakagawa R"/>
            <person name="Tanegashima C"/>
            <person name="Kiyatake I"/>
            <person name="Matsumoto R"/>
            <person name="Murakumo K"/>
            <person name="Nishida K"/>
            <person name="Terakita A"/>
            <person name="Kuratani S"/>
            <person name="Sato K"/>
            <person name="Hyodo S Kuraku.S."/>
        </authorList>
    </citation>
    <scope>NUCLEOTIDE SEQUENCE [LARGE SCALE GENOMIC DNA]</scope>
</reference>
<feature type="region of interest" description="Disordered" evidence="1">
    <location>
        <begin position="39"/>
        <end position="69"/>
    </location>
</feature>
<accession>A0A401U2Y0</accession>
<feature type="compositionally biased region" description="Basic and acidic residues" evidence="1">
    <location>
        <begin position="49"/>
        <end position="69"/>
    </location>
</feature>
<feature type="non-terminal residue" evidence="2">
    <location>
        <position position="1"/>
    </location>
</feature>
<keyword evidence="3" id="KW-1185">Reference proteome</keyword>
<evidence type="ECO:0000256" key="1">
    <source>
        <dbReference type="SAM" id="MobiDB-lite"/>
    </source>
</evidence>
<organism evidence="2 3">
    <name type="scientific">Chiloscyllium punctatum</name>
    <name type="common">Brownbanded bambooshark</name>
    <name type="synonym">Hemiscyllium punctatum</name>
    <dbReference type="NCBI Taxonomy" id="137246"/>
    <lineage>
        <taxon>Eukaryota</taxon>
        <taxon>Metazoa</taxon>
        <taxon>Chordata</taxon>
        <taxon>Craniata</taxon>
        <taxon>Vertebrata</taxon>
        <taxon>Chondrichthyes</taxon>
        <taxon>Elasmobranchii</taxon>
        <taxon>Galeomorphii</taxon>
        <taxon>Galeoidea</taxon>
        <taxon>Orectolobiformes</taxon>
        <taxon>Hemiscylliidae</taxon>
        <taxon>Chiloscyllium</taxon>
    </lineage>
</organism>
<dbReference type="EMBL" id="BEZZ01268320">
    <property type="protein sequence ID" value="GCC49253.1"/>
    <property type="molecule type" value="Genomic_DNA"/>
</dbReference>
<evidence type="ECO:0000313" key="2">
    <source>
        <dbReference type="EMBL" id="GCC49253.1"/>
    </source>
</evidence>
<protein>
    <submittedName>
        <fullName evidence="2">Uncharacterized protein</fullName>
    </submittedName>
</protein>
<comment type="caution">
    <text evidence="2">The sequence shown here is derived from an EMBL/GenBank/DDBJ whole genome shotgun (WGS) entry which is preliminary data.</text>
</comment>
<name>A0A401U2Y0_CHIPU</name>
<sequence>QELRDPGVELDVDRLVQTKRGTDALELFRRRIVAGEDCGGVARRQPQQQEHEQGHHAHHGNGSEDAAKQISDHRCYLLPSDGVKRRLGRIILMVSP</sequence>
<proteinExistence type="predicted"/>